<reference evidence="1" key="1">
    <citation type="submission" date="2018-06" db="EMBL/GenBank/DDBJ databases">
        <authorList>
            <person name="Zhirakovskaya E."/>
        </authorList>
    </citation>
    <scope>NUCLEOTIDE SEQUENCE</scope>
</reference>
<sequence>GYGNRYRSGYGRRRNSRGWNIQFGLH</sequence>
<dbReference type="AlphaFoldDB" id="A0A3B1DMJ2"/>
<organism evidence="1">
    <name type="scientific">hydrothermal vent metagenome</name>
    <dbReference type="NCBI Taxonomy" id="652676"/>
    <lineage>
        <taxon>unclassified sequences</taxon>
        <taxon>metagenomes</taxon>
        <taxon>ecological metagenomes</taxon>
    </lineage>
</organism>
<proteinExistence type="predicted"/>
<gene>
    <name evidence="1" type="ORF">MNBD_PLANCTO02-2692</name>
</gene>
<evidence type="ECO:0000313" key="1">
    <source>
        <dbReference type="EMBL" id="VAX38033.1"/>
    </source>
</evidence>
<protein>
    <submittedName>
        <fullName evidence="1">Uncharacterized protein</fullName>
    </submittedName>
</protein>
<feature type="non-terminal residue" evidence="1">
    <location>
        <position position="1"/>
    </location>
</feature>
<name>A0A3B1DMJ2_9ZZZZ</name>
<dbReference type="EMBL" id="UOGL01000159">
    <property type="protein sequence ID" value="VAX38033.1"/>
    <property type="molecule type" value="Genomic_DNA"/>
</dbReference>
<accession>A0A3B1DMJ2</accession>